<evidence type="ECO:0000256" key="1">
    <source>
        <dbReference type="SAM" id="MobiDB-lite"/>
    </source>
</evidence>
<gene>
    <name evidence="2" type="ORF">OKIOD_LOCUS14015</name>
</gene>
<protein>
    <submittedName>
        <fullName evidence="2">Oidioi.mRNA.OKI2018_I69.chr2.g5250.t1.cds</fullName>
    </submittedName>
</protein>
<evidence type="ECO:0000313" key="2">
    <source>
        <dbReference type="EMBL" id="CAG5110902.1"/>
    </source>
</evidence>
<dbReference type="EMBL" id="OU015567">
    <property type="protein sequence ID" value="CAG5110902.1"/>
    <property type="molecule type" value="Genomic_DNA"/>
</dbReference>
<reference evidence="2 3" key="1">
    <citation type="submission" date="2021-04" db="EMBL/GenBank/DDBJ databases">
        <authorList>
            <person name="Bliznina A."/>
        </authorList>
    </citation>
    <scope>NUCLEOTIDE SEQUENCE [LARGE SCALE GENOMIC DNA]</scope>
</reference>
<keyword evidence="3" id="KW-1185">Reference proteome</keyword>
<proteinExistence type="predicted"/>
<feature type="region of interest" description="Disordered" evidence="1">
    <location>
        <begin position="177"/>
        <end position="219"/>
    </location>
</feature>
<feature type="compositionally biased region" description="Basic residues" evidence="1">
    <location>
        <begin position="189"/>
        <end position="203"/>
    </location>
</feature>
<accession>A0ABN7SZI6</accession>
<sequence>MPKTNFYKLVVEPEVDDPSKEWFFYIKTQDFKSIPGVFWEYSCGCCIKLPSDCSDTFLRGPTAWSFDVEKINKKTSFWEKDDSPPTSHVYCPKEPEFLRTLQWHLNILVRNPRLFPHRLVHLASTALGREKLTKAFTTPAQIPDNNKNSCSLLPESLRKSLVEENIKKTSGEALGDEELEDLFAAQTTKKTKKQKKPSKKPNKGKTPNNIRKTKKPVRL</sequence>
<dbReference type="Proteomes" id="UP001158576">
    <property type="component" value="Chromosome 2"/>
</dbReference>
<evidence type="ECO:0000313" key="3">
    <source>
        <dbReference type="Proteomes" id="UP001158576"/>
    </source>
</evidence>
<organism evidence="2 3">
    <name type="scientific">Oikopleura dioica</name>
    <name type="common">Tunicate</name>
    <dbReference type="NCBI Taxonomy" id="34765"/>
    <lineage>
        <taxon>Eukaryota</taxon>
        <taxon>Metazoa</taxon>
        <taxon>Chordata</taxon>
        <taxon>Tunicata</taxon>
        <taxon>Appendicularia</taxon>
        <taxon>Copelata</taxon>
        <taxon>Oikopleuridae</taxon>
        <taxon>Oikopleura</taxon>
    </lineage>
</organism>
<name>A0ABN7SZI6_OIKDI</name>